<keyword evidence="6 13" id="KW-0227">DNA damage</keyword>
<evidence type="ECO:0000256" key="1">
    <source>
        <dbReference type="ARBA" id="ARBA00009518"/>
    </source>
</evidence>
<feature type="active site" evidence="13">
    <location>
        <position position="7"/>
    </location>
</feature>
<comment type="caution">
    <text evidence="15">The sequence shown here is derived from an EMBL/GenBank/DDBJ whole genome shotgun (WGS) entry which is preliminary data.</text>
</comment>
<dbReference type="GO" id="GO:0008821">
    <property type="term" value="F:crossover junction DNA endonuclease activity"/>
    <property type="evidence" value="ECO:0007669"/>
    <property type="project" value="UniProtKB-UniRule"/>
</dbReference>
<dbReference type="STRING" id="1802067.A2966_03900"/>
<dbReference type="GO" id="GO:0000287">
    <property type="term" value="F:magnesium ion binding"/>
    <property type="evidence" value="ECO:0007669"/>
    <property type="project" value="UniProtKB-UniRule"/>
</dbReference>
<name>A0A1F7J912_9BACT</name>
<comment type="subunit">
    <text evidence="13">Homodimer which binds Holliday junction (HJ) DNA. The HJ becomes 2-fold symmetrical on binding to RuvC with unstacked arms; it has a different conformation from HJ DNA in complex with RuvA. In the full resolvosome a probable DNA-RuvA(4)-RuvB(12)-RuvC(2) complex forms which resolves the HJ.</text>
</comment>
<evidence type="ECO:0000256" key="3">
    <source>
        <dbReference type="ARBA" id="ARBA00022722"/>
    </source>
</evidence>
<keyword evidence="11 13" id="KW-0234">DNA repair</keyword>
<dbReference type="GO" id="GO:0006281">
    <property type="term" value="P:DNA repair"/>
    <property type="evidence" value="ECO:0007669"/>
    <property type="project" value="UniProtKB-UniRule"/>
</dbReference>
<dbReference type="GO" id="GO:0048476">
    <property type="term" value="C:Holliday junction resolvase complex"/>
    <property type="evidence" value="ECO:0007669"/>
    <property type="project" value="UniProtKB-UniRule"/>
</dbReference>
<keyword evidence="8 13" id="KW-0460">Magnesium</keyword>
<dbReference type="PANTHER" id="PTHR30194:SF3">
    <property type="entry name" value="CROSSOVER JUNCTION ENDODEOXYRIBONUCLEASE RUVC"/>
    <property type="match status" value="1"/>
</dbReference>
<comment type="subcellular location">
    <subcellularLocation>
        <location evidence="13">Cytoplasm</location>
    </subcellularLocation>
</comment>
<accession>A0A1F7J912</accession>
<proteinExistence type="inferred from homology"/>
<feature type="active site" evidence="13">
    <location>
        <position position="143"/>
    </location>
</feature>
<evidence type="ECO:0000256" key="11">
    <source>
        <dbReference type="ARBA" id="ARBA00023204"/>
    </source>
</evidence>
<sequence>MKLLAIDPGIEKVGYSVFEKNFKKRPSYRYLTSGLIKTSRSNTLEIRLKKIYDDLKQLIDKHKPNLIVLEQLFYFKNAKTVISVAQAQGVIRLLAAQNNLSLKLLTPLAIKQIITGYGTADKKSVQKMLKLTLKEDIAIADDDQSDAIACGLAYCFLNESLVSG</sequence>
<evidence type="ECO:0000313" key="16">
    <source>
        <dbReference type="Proteomes" id="UP000176480"/>
    </source>
</evidence>
<dbReference type="EMBL" id="MGAR01000015">
    <property type="protein sequence ID" value="OGK52103.1"/>
    <property type="molecule type" value="Genomic_DNA"/>
</dbReference>
<evidence type="ECO:0000256" key="6">
    <source>
        <dbReference type="ARBA" id="ARBA00022763"/>
    </source>
</evidence>
<feature type="binding site" evidence="13">
    <location>
        <position position="7"/>
    </location>
    <ligand>
        <name>Mg(2+)</name>
        <dbReference type="ChEBI" id="CHEBI:18420"/>
        <label>1</label>
    </ligand>
</feature>
<evidence type="ECO:0000256" key="4">
    <source>
        <dbReference type="ARBA" id="ARBA00022723"/>
    </source>
</evidence>
<keyword evidence="9 13" id="KW-0238">DNA-binding</keyword>
<keyword evidence="5 13" id="KW-0255">Endonuclease</keyword>
<evidence type="ECO:0000256" key="14">
    <source>
        <dbReference type="NCBIfam" id="TIGR00228"/>
    </source>
</evidence>
<dbReference type="AlphaFoldDB" id="A0A1F7J912"/>
<dbReference type="InterPro" id="IPR012337">
    <property type="entry name" value="RNaseH-like_sf"/>
</dbReference>
<dbReference type="PRINTS" id="PR00696">
    <property type="entry name" value="RSOLVASERUVC"/>
</dbReference>
<evidence type="ECO:0000256" key="12">
    <source>
        <dbReference type="ARBA" id="ARBA00029354"/>
    </source>
</evidence>
<dbReference type="GO" id="GO:0003677">
    <property type="term" value="F:DNA binding"/>
    <property type="evidence" value="ECO:0007669"/>
    <property type="project" value="UniProtKB-KW"/>
</dbReference>
<keyword evidence="7 13" id="KW-0378">Hydrolase</keyword>
<dbReference type="PANTHER" id="PTHR30194">
    <property type="entry name" value="CROSSOVER JUNCTION ENDODEOXYRIBONUCLEASE RUVC"/>
    <property type="match status" value="1"/>
</dbReference>
<evidence type="ECO:0000256" key="13">
    <source>
        <dbReference type="HAMAP-Rule" id="MF_00034"/>
    </source>
</evidence>
<evidence type="ECO:0000256" key="8">
    <source>
        <dbReference type="ARBA" id="ARBA00022842"/>
    </source>
</evidence>
<evidence type="ECO:0000256" key="10">
    <source>
        <dbReference type="ARBA" id="ARBA00023172"/>
    </source>
</evidence>
<protein>
    <recommendedName>
        <fullName evidence="13 14">Crossover junction endodeoxyribonuclease RuvC</fullName>
        <ecNumber evidence="13 14">3.1.21.10</ecNumber>
    </recommendedName>
    <alternativeName>
        <fullName evidence="13">Holliday junction nuclease RuvC</fullName>
    </alternativeName>
    <alternativeName>
        <fullName evidence="13">Holliday junction resolvase RuvC</fullName>
    </alternativeName>
</protein>
<comment type="function">
    <text evidence="13">The RuvA-RuvB-RuvC complex processes Holliday junction (HJ) DNA during genetic recombination and DNA repair. Endonuclease that resolves HJ intermediates. Cleaves cruciform DNA by making single-stranded nicks across the HJ at symmetrical positions within the homologous arms, yielding a 5'-phosphate and a 3'-hydroxyl group; requires a central core of homology in the junction. The consensus cleavage sequence is 5'-(A/T)TT(C/G)-3'. Cleavage occurs on the 3'-side of the TT dinucleotide at the point of strand exchange. HJ branch migration catalyzed by RuvA-RuvB allows RuvC to scan DNA until it finds its consensus sequence, where it cleaves and resolves the cruciform DNA.</text>
</comment>
<keyword evidence="10 13" id="KW-0233">DNA recombination</keyword>
<dbReference type="GO" id="GO:0006310">
    <property type="term" value="P:DNA recombination"/>
    <property type="evidence" value="ECO:0007669"/>
    <property type="project" value="UniProtKB-UniRule"/>
</dbReference>
<keyword evidence="3 13" id="KW-0540">Nuclease</keyword>
<dbReference type="GO" id="GO:0005737">
    <property type="term" value="C:cytoplasm"/>
    <property type="evidence" value="ECO:0007669"/>
    <property type="project" value="UniProtKB-SubCell"/>
</dbReference>
<evidence type="ECO:0000256" key="5">
    <source>
        <dbReference type="ARBA" id="ARBA00022759"/>
    </source>
</evidence>
<gene>
    <name evidence="13" type="primary">ruvC</name>
    <name evidence="15" type="ORF">A2966_03900</name>
</gene>
<dbReference type="HAMAP" id="MF_00034">
    <property type="entry name" value="RuvC"/>
    <property type="match status" value="1"/>
</dbReference>
<comment type="similarity">
    <text evidence="1 13">Belongs to the RuvC family.</text>
</comment>
<dbReference type="FunFam" id="3.30.420.10:FF:000002">
    <property type="entry name" value="Crossover junction endodeoxyribonuclease RuvC"/>
    <property type="match status" value="1"/>
</dbReference>
<dbReference type="Gene3D" id="3.30.420.10">
    <property type="entry name" value="Ribonuclease H-like superfamily/Ribonuclease H"/>
    <property type="match status" value="1"/>
</dbReference>
<dbReference type="SUPFAM" id="SSF53098">
    <property type="entry name" value="Ribonuclease H-like"/>
    <property type="match status" value="1"/>
</dbReference>
<dbReference type="Pfam" id="PF02075">
    <property type="entry name" value="RuvC"/>
    <property type="match status" value="1"/>
</dbReference>
<dbReference type="InterPro" id="IPR036397">
    <property type="entry name" value="RNaseH_sf"/>
</dbReference>
<keyword evidence="2 13" id="KW-0963">Cytoplasm</keyword>
<dbReference type="InterPro" id="IPR002176">
    <property type="entry name" value="X-over_junc_endoDNase_RuvC"/>
</dbReference>
<dbReference type="CDD" id="cd16962">
    <property type="entry name" value="RuvC"/>
    <property type="match status" value="1"/>
</dbReference>
<dbReference type="NCBIfam" id="TIGR00228">
    <property type="entry name" value="ruvC"/>
    <property type="match status" value="1"/>
</dbReference>
<evidence type="ECO:0000313" key="15">
    <source>
        <dbReference type="EMBL" id="OGK52103.1"/>
    </source>
</evidence>
<comment type="cofactor">
    <cofactor evidence="13">
        <name>Mg(2+)</name>
        <dbReference type="ChEBI" id="CHEBI:18420"/>
    </cofactor>
    <text evidence="13">Binds 2 Mg(2+) ion per subunit.</text>
</comment>
<feature type="binding site" evidence="13">
    <location>
        <position position="143"/>
    </location>
    <ligand>
        <name>Mg(2+)</name>
        <dbReference type="ChEBI" id="CHEBI:18420"/>
        <label>1</label>
    </ligand>
</feature>
<feature type="binding site" evidence="13">
    <location>
        <position position="70"/>
    </location>
    <ligand>
        <name>Mg(2+)</name>
        <dbReference type="ChEBI" id="CHEBI:18420"/>
        <label>2</label>
    </ligand>
</feature>
<dbReference type="Proteomes" id="UP000176480">
    <property type="component" value="Unassembled WGS sequence"/>
</dbReference>
<reference evidence="15 16" key="1">
    <citation type="journal article" date="2016" name="Nat. Commun.">
        <title>Thousands of microbial genomes shed light on interconnected biogeochemical processes in an aquifer system.</title>
        <authorList>
            <person name="Anantharaman K."/>
            <person name="Brown C.T."/>
            <person name="Hug L.A."/>
            <person name="Sharon I."/>
            <person name="Castelle C.J."/>
            <person name="Probst A.J."/>
            <person name="Thomas B.C."/>
            <person name="Singh A."/>
            <person name="Wilkins M.J."/>
            <person name="Karaoz U."/>
            <person name="Brodie E.L."/>
            <person name="Williams K.H."/>
            <person name="Hubbard S.S."/>
            <person name="Banfield J.F."/>
        </authorList>
    </citation>
    <scope>NUCLEOTIDE SEQUENCE [LARGE SCALE GENOMIC DNA]</scope>
</reference>
<evidence type="ECO:0000256" key="9">
    <source>
        <dbReference type="ARBA" id="ARBA00023125"/>
    </source>
</evidence>
<evidence type="ECO:0000256" key="7">
    <source>
        <dbReference type="ARBA" id="ARBA00022801"/>
    </source>
</evidence>
<comment type="catalytic activity">
    <reaction evidence="12 13">
        <text>Endonucleolytic cleavage at a junction such as a reciprocal single-stranded crossover between two homologous DNA duplexes (Holliday junction).</text>
        <dbReference type="EC" id="3.1.21.10"/>
    </reaction>
</comment>
<dbReference type="EC" id="3.1.21.10" evidence="13 14"/>
<feature type="active site" evidence="13">
    <location>
        <position position="70"/>
    </location>
</feature>
<evidence type="ECO:0000256" key="2">
    <source>
        <dbReference type="ARBA" id="ARBA00022490"/>
    </source>
</evidence>
<organism evidence="15 16">
    <name type="scientific">Candidatus Roizmanbacteria bacterium RIFCSPLOWO2_01_FULL_41_22</name>
    <dbReference type="NCBI Taxonomy" id="1802067"/>
    <lineage>
        <taxon>Bacteria</taxon>
        <taxon>Candidatus Roizmaniibacteriota</taxon>
    </lineage>
</organism>
<keyword evidence="4 13" id="KW-0479">Metal-binding</keyword>